<proteinExistence type="predicted"/>
<evidence type="ECO:0000313" key="2">
    <source>
        <dbReference type="EMBL" id="XBH16090.1"/>
    </source>
</evidence>
<dbReference type="RefSeq" id="WP_348261321.1">
    <property type="nucleotide sequence ID" value="NZ_CP121196.1"/>
</dbReference>
<dbReference type="AlphaFoldDB" id="A0AAU7DEL4"/>
<reference evidence="2" key="1">
    <citation type="submission" date="2023-03" db="EMBL/GenBank/DDBJ databases">
        <title>Edaphobacter sp.</title>
        <authorList>
            <person name="Huber K.J."/>
            <person name="Papendorf J."/>
            <person name="Pilke C."/>
            <person name="Bunk B."/>
            <person name="Sproeer C."/>
            <person name="Pester M."/>
        </authorList>
    </citation>
    <scope>NUCLEOTIDE SEQUENCE</scope>
    <source>
        <strain evidence="2">DSM 110680</strain>
    </source>
</reference>
<sequence length="151" mass="16507">MKTILRSLILLLAAASILGCRESTIRSTPNAIVGTWFVEDSGAPFHQHMYVFNADGTMQQANPDAGDPTASDSDGKGIWIAEGSRIRGKWMEITADRSTHKFVSRGEILFDIQVKGNTFAGTLSARFYDPNGKIQQDFPAAPIHGERLTLP</sequence>
<feature type="chain" id="PRO_5043918847" description="Lipocalin-like domain-containing protein" evidence="1">
    <location>
        <begin position="21"/>
        <end position="151"/>
    </location>
</feature>
<feature type="signal peptide" evidence="1">
    <location>
        <begin position="1"/>
        <end position="20"/>
    </location>
</feature>
<organism evidence="2">
    <name type="scientific">Telmatobacter sp. DSM 110680</name>
    <dbReference type="NCBI Taxonomy" id="3036704"/>
    <lineage>
        <taxon>Bacteria</taxon>
        <taxon>Pseudomonadati</taxon>
        <taxon>Acidobacteriota</taxon>
        <taxon>Terriglobia</taxon>
        <taxon>Terriglobales</taxon>
        <taxon>Acidobacteriaceae</taxon>
        <taxon>Telmatobacter</taxon>
    </lineage>
</organism>
<name>A0AAU7DEL4_9BACT</name>
<accession>A0AAU7DEL4</accession>
<gene>
    <name evidence="2" type="ORF">P8935_16125</name>
</gene>
<protein>
    <recommendedName>
        <fullName evidence="3">Lipocalin-like domain-containing protein</fullName>
    </recommendedName>
</protein>
<evidence type="ECO:0008006" key="3">
    <source>
        <dbReference type="Google" id="ProtNLM"/>
    </source>
</evidence>
<dbReference type="PROSITE" id="PS51257">
    <property type="entry name" value="PROKAR_LIPOPROTEIN"/>
    <property type="match status" value="1"/>
</dbReference>
<keyword evidence="1" id="KW-0732">Signal</keyword>
<dbReference type="EMBL" id="CP121196">
    <property type="protein sequence ID" value="XBH16090.1"/>
    <property type="molecule type" value="Genomic_DNA"/>
</dbReference>
<evidence type="ECO:0000256" key="1">
    <source>
        <dbReference type="SAM" id="SignalP"/>
    </source>
</evidence>